<dbReference type="GO" id="GO:0008867">
    <property type="term" value="F:galactarate dehydratase activity"/>
    <property type="evidence" value="ECO:0007669"/>
    <property type="project" value="UniProtKB-EC"/>
</dbReference>
<dbReference type="RefSeq" id="WP_128124762.1">
    <property type="nucleotide sequence ID" value="NZ_UFVQ01000003.1"/>
</dbReference>
<reference evidence="4 5" key="1">
    <citation type="submission" date="2018-06" db="EMBL/GenBank/DDBJ databases">
        <authorList>
            <consortium name="Pathogen Informatics"/>
            <person name="Doyle S."/>
        </authorList>
    </citation>
    <scope>NUCLEOTIDE SEQUENCE [LARGE SCALE GENOMIC DNA]</scope>
    <source>
        <strain evidence="4 5">NCTC13533</strain>
    </source>
</reference>
<dbReference type="InterPro" id="IPR048332">
    <property type="entry name" value="GD_AH_C"/>
</dbReference>
<dbReference type="GO" id="GO:0019698">
    <property type="term" value="P:D-galacturonate catabolic process"/>
    <property type="evidence" value="ECO:0007669"/>
    <property type="project" value="TreeGrafter"/>
</dbReference>
<feature type="domain" description="SAF" evidence="3">
    <location>
        <begin position="30"/>
        <end position="101"/>
    </location>
</feature>
<name>A0A376DR85_CHRCU</name>
<dbReference type="InterPro" id="IPR044144">
    <property type="entry name" value="SAF_UxaA/GarD"/>
</dbReference>
<dbReference type="SMART" id="SM00858">
    <property type="entry name" value="SAF"/>
    <property type="match status" value="1"/>
</dbReference>
<dbReference type="EMBL" id="UFVQ01000003">
    <property type="protein sequence ID" value="STC94104.1"/>
    <property type="molecule type" value="Genomic_DNA"/>
</dbReference>
<evidence type="ECO:0000313" key="4">
    <source>
        <dbReference type="EMBL" id="STC94104.1"/>
    </source>
</evidence>
<dbReference type="Pfam" id="PF04295">
    <property type="entry name" value="GD_AH_second"/>
    <property type="match status" value="1"/>
</dbReference>
<keyword evidence="2 4" id="KW-0456">Lyase</keyword>
<proteinExistence type="inferred from homology"/>
<dbReference type="Proteomes" id="UP000255224">
    <property type="component" value="Unassembled WGS sequence"/>
</dbReference>
<evidence type="ECO:0000313" key="5">
    <source>
        <dbReference type="Proteomes" id="UP000255224"/>
    </source>
</evidence>
<evidence type="ECO:0000256" key="1">
    <source>
        <dbReference type="ARBA" id="ARBA00010986"/>
    </source>
</evidence>
<dbReference type="Pfam" id="PF20629">
    <property type="entry name" value="GD_AH_C"/>
    <property type="match status" value="1"/>
</dbReference>
<dbReference type="InterPro" id="IPR007392">
    <property type="entry name" value="GD_AH_second"/>
</dbReference>
<dbReference type="InterPro" id="IPR052172">
    <property type="entry name" value="UxaA_altronate/galactarate_dh"/>
</dbReference>
<evidence type="ECO:0000259" key="3">
    <source>
        <dbReference type="SMART" id="SM00858"/>
    </source>
</evidence>
<organism evidence="4 5">
    <name type="scientific">Chryseobacterium carnipullorum</name>
    <dbReference type="NCBI Taxonomy" id="1124835"/>
    <lineage>
        <taxon>Bacteria</taxon>
        <taxon>Pseudomonadati</taxon>
        <taxon>Bacteroidota</taxon>
        <taxon>Flavobacteriia</taxon>
        <taxon>Flavobacteriales</taxon>
        <taxon>Weeksellaceae</taxon>
        <taxon>Chryseobacterium group</taxon>
        <taxon>Chryseobacterium</taxon>
    </lineage>
</organism>
<dbReference type="Gene3D" id="2.30.130.110">
    <property type="match status" value="1"/>
</dbReference>
<comment type="similarity">
    <text evidence="1">Belongs to the UxaA family.</text>
</comment>
<dbReference type="AlphaFoldDB" id="A0A376DR85"/>
<dbReference type="EC" id="4.2.1.42" evidence="4"/>
<sequence length="555" mass="60438">MIWKQPIKILSNSILKKSWQKKVLKVNPKDNVAVALVDLMQGETVTLGDLTYDIIKDTKAKHKFVTEDLSVGDSIIMYGVLVGKASQPIQKGEVITTENVKHQSAKVEGKTETTSWTAPNVDQWKDKTFMGYHREDGQVGTENVWLFFPLVFCENRNVEILKDVFEKELLFEKVTKHQLLLRSLINNSETETVVEEDQNSRVFKNIDVKFITHQGGCGGIRQDAEALGRLLAGYVNNPNVAGATVLSLGCQNLQVQIFTDALEKISPNNKKPIIVYEQQKSGTVDEMLNGIIKDSYEAIKKANEIERKPASVSKLVLGLECGGSDGFSGISANPVLGQLSDLMAGIGGATILSEFPELCGVEQELVNRCVNEADAERFLQLMKDFEKSVVAAGSGFDMNPSPGNIKDGLITDAMKSAGAAKKGGSSPINDVLDFTEYIKEPGLNLLCTPGNDVECTTALVGSGSNIVLFTTGLGTPTGNPVVPVVKISSNTILAERMPDIIDFNTGDVITGEKTIDEKAEELLEFIIEVASGKIKTKAAILNQNDFIPWRRGVSL</sequence>
<dbReference type="PANTHER" id="PTHR30536">
    <property type="entry name" value="ALTRONATE/GALACTARATE DEHYDRATASE"/>
    <property type="match status" value="1"/>
</dbReference>
<dbReference type="InterPro" id="IPR013974">
    <property type="entry name" value="SAF"/>
</dbReference>
<dbReference type="PANTHER" id="PTHR30536:SF5">
    <property type="entry name" value="ALTRONATE DEHYDRATASE"/>
    <property type="match status" value="1"/>
</dbReference>
<accession>A0A376DR85</accession>
<protein>
    <submittedName>
        <fullName evidence="4">D-galactarate dehydratase</fullName>
        <ecNumber evidence="4">4.2.1.42</ecNumber>
    </submittedName>
</protein>
<dbReference type="CDD" id="cd11613">
    <property type="entry name" value="SAF_AH_GD"/>
    <property type="match status" value="1"/>
</dbReference>
<dbReference type="STRING" id="297244.SAMN05421639_101892"/>
<evidence type="ECO:0000256" key="2">
    <source>
        <dbReference type="ARBA" id="ARBA00023239"/>
    </source>
</evidence>
<dbReference type="Pfam" id="PF08666">
    <property type="entry name" value="SAF"/>
    <property type="match status" value="1"/>
</dbReference>
<gene>
    <name evidence="4" type="primary">garD</name>
    <name evidence="4" type="ORF">NCTC13533_01328</name>
</gene>